<keyword evidence="2" id="KW-0472">Membrane</keyword>
<dbReference type="PANTHER" id="PTHR35394:SF5">
    <property type="entry name" value="DUF3176 DOMAIN-CONTAINING PROTEIN"/>
    <property type="match status" value="1"/>
</dbReference>
<organism evidence="3">
    <name type="scientific">Magnaporthiopsis poae (strain ATCC 64411 / 73-15)</name>
    <name type="common">Kentucky bluegrass fungus</name>
    <name type="synonym">Magnaporthe poae</name>
    <dbReference type="NCBI Taxonomy" id="644358"/>
    <lineage>
        <taxon>Eukaryota</taxon>
        <taxon>Fungi</taxon>
        <taxon>Dikarya</taxon>
        <taxon>Ascomycota</taxon>
        <taxon>Pezizomycotina</taxon>
        <taxon>Sordariomycetes</taxon>
        <taxon>Sordariomycetidae</taxon>
        <taxon>Magnaporthales</taxon>
        <taxon>Magnaporthaceae</taxon>
        <taxon>Magnaporthiopsis</taxon>
    </lineage>
</organism>
<feature type="transmembrane region" description="Helical" evidence="2">
    <location>
        <begin position="115"/>
        <end position="137"/>
    </location>
</feature>
<evidence type="ECO:0000256" key="1">
    <source>
        <dbReference type="SAM" id="MobiDB-lite"/>
    </source>
</evidence>
<dbReference type="VEuPathDB" id="FungiDB:MAPG_01761"/>
<feature type="compositionally biased region" description="Basic and acidic residues" evidence="1">
    <location>
        <begin position="42"/>
        <end position="64"/>
    </location>
</feature>
<keyword evidence="2" id="KW-0812">Transmembrane</keyword>
<dbReference type="AlphaFoldDB" id="A0A0H2TGR3"/>
<reference evidence="3" key="2">
    <citation type="submission" date="2011-03" db="EMBL/GenBank/DDBJ databases">
        <title>Annotation of Magnaporthe poae ATCC 64411.</title>
        <authorList>
            <person name="Ma L.-J."/>
            <person name="Dead R."/>
            <person name="Young S.K."/>
            <person name="Zeng Q."/>
            <person name="Gargeya S."/>
            <person name="Fitzgerald M."/>
            <person name="Haas B."/>
            <person name="Abouelleil A."/>
            <person name="Alvarado L."/>
            <person name="Arachchi H.M."/>
            <person name="Berlin A."/>
            <person name="Brown A."/>
            <person name="Chapman S.B."/>
            <person name="Chen Z."/>
            <person name="Dunbar C."/>
            <person name="Freedman E."/>
            <person name="Gearin G."/>
            <person name="Gellesch M."/>
            <person name="Goldberg J."/>
            <person name="Griggs A."/>
            <person name="Gujja S."/>
            <person name="Heiman D."/>
            <person name="Howarth C."/>
            <person name="Larson L."/>
            <person name="Lui A."/>
            <person name="MacDonald P.J.P."/>
            <person name="Mehta T."/>
            <person name="Montmayeur A."/>
            <person name="Murphy C."/>
            <person name="Neiman D."/>
            <person name="Pearson M."/>
            <person name="Priest M."/>
            <person name="Roberts A."/>
            <person name="Saif S."/>
            <person name="Shea T."/>
            <person name="Shenoy N."/>
            <person name="Sisk P."/>
            <person name="Stolte C."/>
            <person name="Sykes S."/>
            <person name="Yandava C."/>
            <person name="Wortman J."/>
            <person name="Nusbaum C."/>
            <person name="Birren B."/>
        </authorList>
    </citation>
    <scope>NUCLEOTIDE SEQUENCE</scope>
    <source>
        <strain evidence="3">ATCC 64411</strain>
    </source>
</reference>
<evidence type="ECO:0000313" key="3">
    <source>
        <dbReference type="EMBL" id="KLU82692.1"/>
    </source>
</evidence>
<proteinExistence type="predicted"/>
<name>A0A0H2TGR3_MAGP6</name>
<dbReference type="Pfam" id="PF11374">
    <property type="entry name" value="DUF3176"/>
    <property type="match status" value="1"/>
</dbReference>
<dbReference type="OrthoDB" id="5242705at2759"/>
<feature type="compositionally biased region" description="Polar residues" evidence="1">
    <location>
        <begin position="1"/>
        <end position="14"/>
    </location>
</feature>
<dbReference type="InterPro" id="IPR021514">
    <property type="entry name" value="DUF3176"/>
</dbReference>
<feature type="non-terminal residue" evidence="3">
    <location>
        <position position="166"/>
    </location>
</feature>
<accession>A0A0H2TGR3</accession>
<protein>
    <submittedName>
        <fullName evidence="3">Uncharacterized protein</fullName>
    </submittedName>
</protein>
<dbReference type="PANTHER" id="PTHR35394">
    <property type="entry name" value="DUF3176 DOMAIN-CONTAINING PROTEIN"/>
    <property type="match status" value="1"/>
</dbReference>
<gene>
    <name evidence="3" type="ORF">MAPG_01761</name>
</gene>
<keyword evidence="2" id="KW-1133">Transmembrane helix</keyword>
<feature type="transmembrane region" description="Helical" evidence="2">
    <location>
        <begin position="79"/>
        <end position="103"/>
    </location>
</feature>
<reference evidence="3" key="1">
    <citation type="submission" date="2010-05" db="EMBL/GenBank/DDBJ databases">
        <title>The Genome Sequence of Magnaporthe poae strain ATCC 64411.</title>
        <authorList>
            <consortium name="The Broad Institute Genome Sequencing Platform"/>
            <consortium name="Broad Institute Genome Sequencing Center for Infectious Disease"/>
            <person name="Ma L.-J."/>
            <person name="Dead R."/>
            <person name="Young S."/>
            <person name="Zeng Q."/>
            <person name="Koehrsen M."/>
            <person name="Alvarado L."/>
            <person name="Berlin A."/>
            <person name="Chapman S.B."/>
            <person name="Chen Z."/>
            <person name="Freedman E."/>
            <person name="Gellesch M."/>
            <person name="Goldberg J."/>
            <person name="Griggs A."/>
            <person name="Gujja S."/>
            <person name="Heilman E.R."/>
            <person name="Heiman D."/>
            <person name="Hepburn T."/>
            <person name="Howarth C."/>
            <person name="Jen D."/>
            <person name="Larson L."/>
            <person name="Mehta T."/>
            <person name="Neiman D."/>
            <person name="Pearson M."/>
            <person name="Roberts A."/>
            <person name="Saif S."/>
            <person name="Shea T."/>
            <person name="Shenoy N."/>
            <person name="Sisk P."/>
            <person name="Stolte C."/>
            <person name="Sykes S."/>
            <person name="Walk T."/>
            <person name="White J."/>
            <person name="Yandava C."/>
            <person name="Haas B."/>
            <person name="Nusbaum C."/>
            <person name="Birren B."/>
        </authorList>
    </citation>
    <scope>NUCLEOTIDE SEQUENCE</scope>
    <source>
        <strain evidence="3">ATCC 64411</strain>
    </source>
</reference>
<dbReference type="EMBL" id="GL876966">
    <property type="protein sequence ID" value="KLU82692.1"/>
    <property type="molecule type" value="Genomic_DNA"/>
</dbReference>
<sequence length="166" mass="18462">MAKNNEFVSGSSSYVDGGWSINPDRNPPAQAESPNRIQASAKLEEDRIPLTDAPRTEPSGDHESAAASRRRRFPVLSEWTWEFVALGLAIGAVIGMFVVLGHFHEDRVPEWRLRSISIGAIISILSLIFRAAIGFIVTEMVGQAKWSWFGQTRPLYDLYAFDQGGR</sequence>
<feature type="region of interest" description="Disordered" evidence="1">
    <location>
        <begin position="1"/>
        <end position="68"/>
    </location>
</feature>
<evidence type="ECO:0000256" key="2">
    <source>
        <dbReference type="SAM" id="Phobius"/>
    </source>
</evidence>